<reference evidence="1 2" key="1">
    <citation type="submission" date="2019-05" db="EMBL/GenBank/DDBJ databases">
        <title>Mikania micrantha, genome provides insights into the molecular mechanism of rapid growth.</title>
        <authorList>
            <person name="Liu B."/>
        </authorList>
    </citation>
    <scope>NUCLEOTIDE SEQUENCE [LARGE SCALE GENOMIC DNA]</scope>
    <source>
        <strain evidence="1">NLD-2019</strain>
        <tissue evidence="1">Leaf</tissue>
    </source>
</reference>
<dbReference type="EMBL" id="SZYD01000010">
    <property type="protein sequence ID" value="KAD4983103.1"/>
    <property type="molecule type" value="Genomic_DNA"/>
</dbReference>
<comment type="caution">
    <text evidence="1">The sequence shown here is derived from an EMBL/GenBank/DDBJ whole genome shotgun (WGS) entry which is preliminary data.</text>
</comment>
<name>A0A5N6NRX3_9ASTR</name>
<sequence length="187" mass="21206">MAMNCPGDEFFVGNGVRIQPFLKSLATIGGGLLYRSQRGDQFLVSFDYYGTRHQKGNLGVGWNWNRAETKGSFFMVVCERSEPKEVLDLIYSISSEDFNHNLWPIVSIIDHKVINLSFLLIITVLDIRKEMLVLGEIGIRQKQKTYNLHVETSEQQSQRPVDHWRAEIKSEADIPAAFLDDGEADAG</sequence>
<proteinExistence type="predicted"/>
<dbReference type="AlphaFoldDB" id="A0A5N6NRX3"/>
<evidence type="ECO:0000313" key="1">
    <source>
        <dbReference type="EMBL" id="KAD4983103.1"/>
    </source>
</evidence>
<organism evidence="1 2">
    <name type="scientific">Mikania micrantha</name>
    <name type="common">bitter vine</name>
    <dbReference type="NCBI Taxonomy" id="192012"/>
    <lineage>
        <taxon>Eukaryota</taxon>
        <taxon>Viridiplantae</taxon>
        <taxon>Streptophyta</taxon>
        <taxon>Embryophyta</taxon>
        <taxon>Tracheophyta</taxon>
        <taxon>Spermatophyta</taxon>
        <taxon>Magnoliopsida</taxon>
        <taxon>eudicotyledons</taxon>
        <taxon>Gunneridae</taxon>
        <taxon>Pentapetalae</taxon>
        <taxon>asterids</taxon>
        <taxon>campanulids</taxon>
        <taxon>Asterales</taxon>
        <taxon>Asteraceae</taxon>
        <taxon>Asteroideae</taxon>
        <taxon>Heliantheae alliance</taxon>
        <taxon>Eupatorieae</taxon>
        <taxon>Mikania</taxon>
    </lineage>
</organism>
<evidence type="ECO:0000313" key="2">
    <source>
        <dbReference type="Proteomes" id="UP000326396"/>
    </source>
</evidence>
<gene>
    <name evidence="1" type="ORF">E3N88_19774</name>
</gene>
<keyword evidence="2" id="KW-1185">Reference proteome</keyword>
<dbReference type="Proteomes" id="UP000326396">
    <property type="component" value="Linkage Group LG18"/>
</dbReference>
<protein>
    <submittedName>
        <fullName evidence="1">Uncharacterized protein</fullName>
    </submittedName>
</protein>
<accession>A0A5N6NRX3</accession>